<reference evidence="5 6" key="1">
    <citation type="journal article" date="2017" name="Nature">
        <title>The Apostasia genome and the evolution of orchids.</title>
        <authorList>
            <person name="Zhang G.Q."/>
            <person name="Liu K.W."/>
            <person name="Li Z."/>
            <person name="Lohaus R."/>
            <person name="Hsiao Y.Y."/>
            <person name="Niu S.C."/>
            <person name="Wang J.Y."/>
            <person name="Lin Y.C."/>
            <person name="Xu Q."/>
            <person name="Chen L.J."/>
            <person name="Yoshida K."/>
            <person name="Fujiwara S."/>
            <person name="Wang Z.W."/>
            <person name="Zhang Y.Q."/>
            <person name="Mitsuda N."/>
            <person name="Wang M."/>
            <person name="Liu G.H."/>
            <person name="Pecoraro L."/>
            <person name="Huang H.X."/>
            <person name="Xiao X.J."/>
            <person name="Lin M."/>
            <person name="Wu X.Y."/>
            <person name="Wu W.L."/>
            <person name="Chen Y.Y."/>
            <person name="Chang S.B."/>
            <person name="Sakamoto S."/>
            <person name="Ohme-Takagi M."/>
            <person name="Yagi M."/>
            <person name="Zeng S.J."/>
            <person name="Shen C.Y."/>
            <person name="Yeh C.M."/>
            <person name="Luo Y.B."/>
            <person name="Tsai W.C."/>
            <person name="Van de Peer Y."/>
            <person name="Liu Z.J."/>
        </authorList>
    </citation>
    <scope>NUCLEOTIDE SEQUENCE [LARGE SCALE GENOMIC DNA]</scope>
    <source>
        <strain evidence="6">cv. Shenzhen</strain>
        <tissue evidence="5">Stem</tissue>
    </source>
</reference>
<evidence type="ECO:0000313" key="5">
    <source>
        <dbReference type="EMBL" id="PKA57871.1"/>
    </source>
</evidence>
<dbReference type="AlphaFoldDB" id="A0A2I0AQP2"/>
<feature type="chain" id="PRO_5014138867" evidence="4">
    <location>
        <begin position="25"/>
        <end position="424"/>
    </location>
</feature>
<sequence length="424" mass="48504">MAASRFLMASIALALVILGAGANAGIEELEGLRARISALETGISDRDNEIKRKDESILELENFVKEKAATIASLLLELESFQKKADLEEAEGEAQKQASEFEKQVTWLKSEVEAQNKKKDVLEARIDEAEKKAKELNIKLETLQRAFDEQKLRIKNIEHALKVAEEELMKAQLEVTSKSKKLTEVHEAWVPPWLTVHMSHFQEIAADHWNKHGKSSLAVIFQKVSDKSVHIQKWAEPHLRTAQTKWIPVAKEKIVSFPSAAEPFAHVVYKRTIEVYEASKETIKLHIAKAHEVADPFFQEAKKFSKPYIDQLTNKAKPHVEKVQVVTDPYRERAAQAYKKLVKTIVTYHNQVQVRVRENLKNHDLTDSLATRELTWFLASSILAFPVLFLFRLLSAIFYNKNRQGQKTISRKAPKNHKRKHADN</sequence>
<name>A0A2I0AQP2_9ASPA</name>
<protein>
    <submittedName>
        <fullName evidence="5">Uncharacterized protein</fullName>
    </submittedName>
</protein>
<organism evidence="5 6">
    <name type="scientific">Apostasia shenzhenica</name>
    <dbReference type="NCBI Taxonomy" id="1088818"/>
    <lineage>
        <taxon>Eukaryota</taxon>
        <taxon>Viridiplantae</taxon>
        <taxon>Streptophyta</taxon>
        <taxon>Embryophyta</taxon>
        <taxon>Tracheophyta</taxon>
        <taxon>Spermatophyta</taxon>
        <taxon>Magnoliopsida</taxon>
        <taxon>Liliopsida</taxon>
        <taxon>Asparagales</taxon>
        <taxon>Orchidaceae</taxon>
        <taxon>Apostasioideae</taxon>
        <taxon>Apostasia</taxon>
    </lineage>
</organism>
<dbReference type="STRING" id="1088818.A0A2I0AQP2"/>
<evidence type="ECO:0000313" key="6">
    <source>
        <dbReference type="Proteomes" id="UP000236161"/>
    </source>
</evidence>
<dbReference type="Gene3D" id="1.20.5.170">
    <property type="match status" value="1"/>
</dbReference>
<proteinExistence type="predicted"/>
<dbReference type="SUPFAM" id="SSF58113">
    <property type="entry name" value="Apolipoprotein A-I"/>
    <property type="match status" value="1"/>
</dbReference>
<feature type="region of interest" description="Disordered" evidence="2">
    <location>
        <begin position="405"/>
        <end position="424"/>
    </location>
</feature>
<evidence type="ECO:0000256" key="1">
    <source>
        <dbReference type="SAM" id="Coils"/>
    </source>
</evidence>
<accession>A0A2I0AQP2</accession>
<feature type="compositionally biased region" description="Basic residues" evidence="2">
    <location>
        <begin position="409"/>
        <end position="424"/>
    </location>
</feature>
<keyword evidence="4" id="KW-0732">Signal</keyword>
<feature type="coiled-coil region" evidence="1">
    <location>
        <begin position="71"/>
        <end position="181"/>
    </location>
</feature>
<keyword evidence="3" id="KW-0472">Membrane</keyword>
<dbReference type="Proteomes" id="UP000236161">
    <property type="component" value="Unassembled WGS sequence"/>
</dbReference>
<feature type="transmembrane region" description="Helical" evidence="3">
    <location>
        <begin position="376"/>
        <end position="399"/>
    </location>
</feature>
<evidence type="ECO:0000256" key="4">
    <source>
        <dbReference type="SAM" id="SignalP"/>
    </source>
</evidence>
<keyword evidence="1" id="KW-0175">Coiled coil</keyword>
<keyword evidence="6" id="KW-1185">Reference proteome</keyword>
<evidence type="ECO:0000256" key="3">
    <source>
        <dbReference type="SAM" id="Phobius"/>
    </source>
</evidence>
<feature type="signal peptide" evidence="4">
    <location>
        <begin position="1"/>
        <end position="24"/>
    </location>
</feature>
<evidence type="ECO:0000256" key="2">
    <source>
        <dbReference type="SAM" id="MobiDB-lite"/>
    </source>
</evidence>
<gene>
    <name evidence="5" type="ORF">AXF42_Ash012410</name>
</gene>
<dbReference type="OrthoDB" id="2017695at2759"/>
<dbReference type="PANTHER" id="PTHR34360">
    <property type="entry name" value="OS08G0519400 PROTEIN"/>
    <property type="match status" value="1"/>
</dbReference>
<dbReference type="PANTHER" id="PTHR34360:SF1">
    <property type="entry name" value="OS08G0519400 PROTEIN"/>
    <property type="match status" value="1"/>
</dbReference>
<keyword evidence="3" id="KW-1133">Transmembrane helix</keyword>
<keyword evidence="3" id="KW-0812">Transmembrane</keyword>
<dbReference type="EMBL" id="KZ451959">
    <property type="protein sequence ID" value="PKA57871.1"/>
    <property type="molecule type" value="Genomic_DNA"/>
</dbReference>